<evidence type="ECO:0000313" key="2">
    <source>
        <dbReference type="Proteomes" id="UP000237347"/>
    </source>
</evidence>
<dbReference type="EMBL" id="PKMF04000193">
    <property type="protein sequence ID" value="KAK7844017.1"/>
    <property type="molecule type" value="Genomic_DNA"/>
</dbReference>
<reference evidence="1 2" key="1">
    <citation type="journal article" date="2018" name="Sci. Data">
        <title>The draft genome sequence of cork oak.</title>
        <authorList>
            <person name="Ramos A.M."/>
            <person name="Usie A."/>
            <person name="Barbosa P."/>
            <person name="Barros P.M."/>
            <person name="Capote T."/>
            <person name="Chaves I."/>
            <person name="Simoes F."/>
            <person name="Abreu I."/>
            <person name="Carrasquinho I."/>
            <person name="Faro C."/>
            <person name="Guimaraes J.B."/>
            <person name="Mendonca D."/>
            <person name="Nobrega F."/>
            <person name="Rodrigues L."/>
            <person name="Saibo N.J.M."/>
            <person name="Varela M.C."/>
            <person name="Egas C."/>
            <person name="Matos J."/>
            <person name="Miguel C.M."/>
            <person name="Oliveira M.M."/>
            <person name="Ricardo C.P."/>
            <person name="Goncalves S."/>
        </authorList>
    </citation>
    <scope>NUCLEOTIDE SEQUENCE [LARGE SCALE GENOMIC DNA]</scope>
    <source>
        <strain evidence="2">cv. HL8</strain>
    </source>
</reference>
<keyword evidence="2" id="KW-1185">Reference proteome</keyword>
<sequence>MSQTSIMVYSEMGLLKLPLVVLLCSVFSLLSFIALCDASELTVKFLETPQAFSNRSSTTFVFEVLVGGSGACTNCNITCKLDDGSGSIIASECENGTVLCEGLQDGNHKFEVCPNGSQGVGCSSYNWTVDTVPPTADITASTNFTNALNVPINISFSEPCTGGPGFVCSSVNACNLLVHGAGKVIPNSLKILQPNLQYSVLVGLSSTAQYGRVNLVMGKNFCTDSAGNKFERNKNSYFTLRFDRRPMVVNLTTHVSERQVVLGDVNGETRLVRATNNCVKLRICLTFLVPVLNSSAEILKSLEPKILYSLPKRQGKLLPLNVSKDDPGHRRFEFMVRWFSLTYFIFQQ</sequence>
<dbReference type="PANTHER" id="PTHR34677:SF1">
    <property type="entry name" value="TRANSMEMBRANE PROTEIN"/>
    <property type="match status" value="1"/>
</dbReference>
<dbReference type="PANTHER" id="PTHR34677">
    <property type="match status" value="1"/>
</dbReference>
<proteinExistence type="predicted"/>
<comment type="caution">
    <text evidence="1">The sequence shown here is derived from an EMBL/GenBank/DDBJ whole genome shotgun (WGS) entry which is preliminary data.</text>
</comment>
<accession>A0AAW0KYR0</accession>
<dbReference type="Proteomes" id="UP000237347">
    <property type="component" value="Unassembled WGS sequence"/>
</dbReference>
<protein>
    <submittedName>
        <fullName evidence="1">Uncharacterized protein</fullName>
    </submittedName>
</protein>
<name>A0AAW0KYR0_QUESU</name>
<evidence type="ECO:0000313" key="1">
    <source>
        <dbReference type="EMBL" id="KAK7844017.1"/>
    </source>
</evidence>
<dbReference type="AlphaFoldDB" id="A0AAW0KYR0"/>
<gene>
    <name evidence="1" type="ORF">CFP56_011761</name>
</gene>
<organism evidence="1 2">
    <name type="scientific">Quercus suber</name>
    <name type="common">Cork oak</name>
    <dbReference type="NCBI Taxonomy" id="58331"/>
    <lineage>
        <taxon>Eukaryota</taxon>
        <taxon>Viridiplantae</taxon>
        <taxon>Streptophyta</taxon>
        <taxon>Embryophyta</taxon>
        <taxon>Tracheophyta</taxon>
        <taxon>Spermatophyta</taxon>
        <taxon>Magnoliopsida</taxon>
        <taxon>eudicotyledons</taxon>
        <taxon>Gunneridae</taxon>
        <taxon>Pentapetalae</taxon>
        <taxon>rosids</taxon>
        <taxon>fabids</taxon>
        <taxon>Fagales</taxon>
        <taxon>Fagaceae</taxon>
        <taxon>Quercus</taxon>
    </lineage>
</organism>